<dbReference type="PANTHER" id="PTHR36710">
    <property type="entry name" value="PECTINESTERASE INHIBITOR-LIKE"/>
    <property type="match status" value="1"/>
</dbReference>
<dbReference type="eggNOG" id="ENOG502S30H">
    <property type="taxonomic scope" value="Eukaryota"/>
</dbReference>
<dbReference type="SUPFAM" id="SSF101148">
    <property type="entry name" value="Plant invertase/pectin methylesterase inhibitor"/>
    <property type="match status" value="1"/>
</dbReference>
<dbReference type="PaxDb" id="3827-XP_004517182.1"/>
<evidence type="ECO:0000256" key="3">
    <source>
        <dbReference type="ARBA" id="ARBA00038471"/>
    </source>
</evidence>
<protein>
    <submittedName>
        <fullName evidence="7">Cell wall / vacuolar inhibitor of fructosidase 1-like</fullName>
    </submittedName>
</protein>
<dbReference type="PANTHER" id="PTHR36710:SF18">
    <property type="entry name" value="PECTINESTERASE INHIBITOR 5-RELATED"/>
    <property type="match status" value="1"/>
</dbReference>
<dbReference type="OrthoDB" id="764172at2759"/>
<dbReference type="CDD" id="cd15796">
    <property type="entry name" value="CIF_like"/>
    <property type="match status" value="1"/>
</dbReference>
<name>A0A1S2Z8Y8_CICAR</name>
<dbReference type="InterPro" id="IPR006501">
    <property type="entry name" value="Pectinesterase_inhib_dom"/>
</dbReference>
<proteinExistence type="inferred from homology"/>
<evidence type="ECO:0000313" key="7">
    <source>
        <dbReference type="RefSeq" id="XP_004517182.1"/>
    </source>
</evidence>
<evidence type="ECO:0000259" key="5">
    <source>
        <dbReference type="SMART" id="SM00856"/>
    </source>
</evidence>
<dbReference type="AlphaFoldDB" id="A0A1S2Z8Y8"/>
<dbReference type="SMART" id="SM00856">
    <property type="entry name" value="PMEI"/>
    <property type="match status" value="1"/>
</dbReference>
<evidence type="ECO:0000256" key="2">
    <source>
        <dbReference type="ARBA" id="ARBA00023157"/>
    </source>
</evidence>
<keyword evidence="6" id="KW-1185">Reference proteome</keyword>
<dbReference type="RefSeq" id="XP_004517182.1">
    <property type="nucleotide sequence ID" value="XM_004517125.1"/>
</dbReference>
<feature type="domain" description="Pectinesterase inhibitor" evidence="5">
    <location>
        <begin position="25"/>
        <end position="169"/>
    </location>
</feature>
<dbReference type="Gene3D" id="1.20.140.40">
    <property type="entry name" value="Invertase/pectin methylesterase inhibitor family protein"/>
    <property type="match status" value="1"/>
</dbReference>
<keyword evidence="2" id="KW-1015">Disulfide bond</keyword>
<feature type="signal peptide" evidence="4">
    <location>
        <begin position="1"/>
        <end position="21"/>
    </location>
</feature>
<dbReference type="InterPro" id="IPR035513">
    <property type="entry name" value="Invertase/methylesterase_inhib"/>
</dbReference>
<dbReference type="InterPro" id="IPR034087">
    <property type="entry name" value="C/VIF1"/>
</dbReference>
<reference evidence="7" key="1">
    <citation type="submission" date="2025-08" db="UniProtKB">
        <authorList>
            <consortium name="RefSeq"/>
        </authorList>
    </citation>
    <scope>IDENTIFICATION</scope>
    <source>
        <tissue evidence="7">Etiolated seedlings</tissue>
    </source>
</reference>
<dbReference type="GO" id="GO:0004857">
    <property type="term" value="F:enzyme inhibitor activity"/>
    <property type="evidence" value="ECO:0007669"/>
    <property type="project" value="InterPro"/>
</dbReference>
<dbReference type="InterPro" id="IPR052421">
    <property type="entry name" value="PCW_Enzyme_Inhibitor"/>
</dbReference>
<dbReference type="KEGG" id="cam:101506741"/>
<dbReference type="Proteomes" id="UP000087171">
    <property type="component" value="Unplaced"/>
</dbReference>
<evidence type="ECO:0000256" key="1">
    <source>
        <dbReference type="ARBA" id="ARBA00022729"/>
    </source>
</evidence>
<sequence>MKKISICVSFLFLNILHVSCSLVPQNNDLVDQVCRKTPNYNLCISTLQSNPQAHNTDTKGIALIMVNDIVLNVNDTLKFTEGLIKKSTDVGLQKKLDFCAETYIPLVKYVLPQAGDAVNQSRFKYASYSISYAGKEIGSCNNKFSASTTSPLSDRNGTIQKLFDIASAILKLLLNG</sequence>
<dbReference type="NCBIfam" id="TIGR01614">
    <property type="entry name" value="PME_inhib"/>
    <property type="match status" value="1"/>
</dbReference>
<evidence type="ECO:0000313" key="6">
    <source>
        <dbReference type="Proteomes" id="UP000087171"/>
    </source>
</evidence>
<dbReference type="GeneID" id="101506741"/>
<feature type="chain" id="PRO_5010317125" evidence="4">
    <location>
        <begin position="22"/>
        <end position="176"/>
    </location>
</feature>
<gene>
    <name evidence="7" type="primary">LOC101506741</name>
</gene>
<keyword evidence="1 4" id="KW-0732">Signal</keyword>
<organism evidence="6 7">
    <name type="scientific">Cicer arietinum</name>
    <name type="common">Chickpea</name>
    <name type="synonym">Garbanzo</name>
    <dbReference type="NCBI Taxonomy" id="3827"/>
    <lineage>
        <taxon>Eukaryota</taxon>
        <taxon>Viridiplantae</taxon>
        <taxon>Streptophyta</taxon>
        <taxon>Embryophyta</taxon>
        <taxon>Tracheophyta</taxon>
        <taxon>Spermatophyta</taxon>
        <taxon>Magnoliopsida</taxon>
        <taxon>eudicotyledons</taxon>
        <taxon>Gunneridae</taxon>
        <taxon>Pentapetalae</taxon>
        <taxon>rosids</taxon>
        <taxon>fabids</taxon>
        <taxon>Fabales</taxon>
        <taxon>Fabaceae</taxon>
        <taxon>Papilionoideae</taxon>
        <taxon>50 kb inversion clade</taxon>
        <taxon>NPAAA clade</taxon>
        <taxon>Hologalegina</taxon>
        <taxon>IRL clade</taxon>
        <taxon>Cicereae</taxon>
        <taxon>Cicer</taxon>
    </lineage>
</organism>
<comment type="similarity">
    <text evidence="3">Belongs to the PMEI family.</text>
</comment>
<evidence type="ECO:0000256" key="4">
    <source>
        <dbReference type="SAM" id="SignalP"/>
    </source>
</evidence>
<dbReference type="STRING" id="3827.A0A1S2Z8Y8"/>
<dbReference type="FunFam" id="1.20.140.40:FF:000009">
    <property type="entry name" value="Invertase/pectin methylesterase inhibitor family protein"/>
    <property type="match status" value="1"/>
</dbReference>
<accession>A0A1S2Z8Y8</accession>
<dbReference type="Pfam" id="PF04043">
    <property type="entry name" value="PMEI"/>
    <property type="match status" value="1"/>
</dbReference>